<dbReference type="GO" id="GO:0006260">
    <property type="term" value="P:DNA replication"/>
    <property type="evidence" value="ECO:0007669"/>
    <property type="project" value="UniProtKB-KW"/>
</dbReference>
<evidence type="ECO:0000256" key="1">
    <source>
        <dbReference type="ARBA" id="ARBA00007572"/>
    </source>
</evidence>
<organism evidence="6 7">
    <name type="scientific">Escherichia phage vB_EcoM_WFH</name>
    <dbReference type="NCBI Taxonomy" id="2508192"/>
    <lineage>
        <taxon>Viruses</taxon>
        <taxon>Duplodnaviria</taxon>
        <taxon>Heunggongvirae</taxon>
        <taxon>Uroviricota</taxon>
        <taxon>Caudoviricetes</taxon>
        <taxon>Lindbergviridae</taxon>
        <taxon>Wifcevirus</taxon>
        <taxon>Wifcevirus WFH</taxon>
    </lineage>
</organism>
<evidence type="ECO:0000256" key="3">
    <source>
        <dbReference type="ARBA" id="ARBA00022705"/>
    </source>
</evidence>
<protein>
    <recommendedName>
        <fullName evidence="8">DNA ligase</fullName>
    </recommendedName>
</protein>
<reference evidence="6 7" key="1">
    <citation type="submission" date="2019-01" db="EMBL/GenBank/DDBJ databases">
        <title>Still something new to discover - new insights into E. coli phage diversity and taxonomy.</title>
        <authorList>
            <person name="Korf I.H.E."/>
            <person name="Adriaennsens E."/>
            <person name="Dreiseikelmann B."/>
            <person name="Kropinski A."/>
            <person name="Nimtz M."/>
            <person name="Meier-Kolthoff J.P."/>
            <person name="Rohde M."/>
            <person name="van Raaij M."/>
            <person name="Wittmann J."/>
        </authorList>
    </citation>
    <scope>NUCLEOTIDE SEQUENCE [LARGE SCALE GENOMIC DNA]</scope>
</reference>
<evidence type="ECO:0008006" key="8">
    <source>
        <dbReference type="Google" id="ProtNLM"/>
    </source>
</evidence>
<evidence type="ECO:0000256" key="5">
    <source>
        <dbReference type="ARBA" id="ARBA00023204"/>
    </source>
</evidence>
<keyword evidence="5" id="KW-0234">DNA repair</keyword>
<dbReference type="InterPro" id="IPR012340">
    <property type="entry name" value="NA-bd_OB-fold"/>
</dbReference>
<accession>A0A482MV33</accession>
<keyword evidence="2" id="KW-0436">Ligase</keyword>
<dbReference type="Gene3D" id="2.40.50.140">
    <property type="entry name" value="Nucleic acid-binding proteins"/>
    <property type="match status" value="1"/>
</dbReference>
<dbReference type="InterPro" id="IPR050326">
    <property type="entry name" value="NAD_dep_DNA_ligaseB"/>
</dbReference>
<gene>
    <name evidence="6" type="ORF">WFH_00051</name>
</gene>
<proteinExistence type="inferred from homology"/>
<dbReference type="Gene3D" id="3.30.470.30">
    <property type="entry name" value="DNA ligase/mRNA capping enzyme"/>
    <property type="match status" value="1"/>
</dbReference>
<dbReference type="GO" id="GO:0016874">
    <property type="term" value="F:ligase activity"/>
    <property type="evidence" value="ECO:0007669"/>
    <property type="project" value="UniProtKB-KW"/>
</dbReference>
<keyword evidence="3" id="KW-0235">DNA replication</keyword>
<keyword evidence="4" id="KW-0227">DNA damage</keyword>
<evidence type="ECO:0000256" key="4">
    <source>
        <dbReference type="ARBA" id="ARBA00022763"/>
    </source>
</evidence>
<comment type="similarity">
    <text evidence="1">Belongs to the ATP-dependent DNA ligase family.</text>
</comment>
<dbReference type="SUPFAM" id="SSF56091">
    <property type="entry name" value="DNA ligase/mRNA capping enzyme, catalytic domain"/>
    <property type="match status" value="1"/>
</dbReference>
<evidence type="ECO:0000256" key="2">
    <source>
        <dbReference type="ARBA" id="ARBA00022598"/>
    </source>
</evidence>
<keyword evidence="7" id="KW-1185">Reference proteome</keyword>
<dbReference type="GO" id="GO:0006281">
    <property type="term" value="P:DNA repair"/>
    <property type="evidence" value="ECO:0007669"/>
    <property type="project" value="UniProtKB-KW"/>
</dbReference>
<dbReference type="SUPFAM" id="SSF50249">
    <property type="entry name" value="Nucleic acid-binding proteins"/>
    <property type="match status" value="1"/>
</dbReference>
<name>A0A482MV33_9CAUD</name>
<dbReference type="Proteomes" id="UP000310512">
    <property type="component" value="Segment"/>
</dbReference>
<dbReference type="EMBL" id="MK373776">
    <property type="protein sequence ID" value="QBQ77339.1"/>
    <property type="molecule type" value="Genomic_DNA"/>
</dbReference>
<evidence type="ECO:0000313" key="6">
    <source>
        <dbReference type="EMBL" id="QBQ77339.1"/>
    </source>
</evidence>
<evidence type="ECO:0000313" key="7">
    <source>
        <dbReference type="Proteomes" id="UP000310512"/>
    </source>
</evidence>
<sequence length="324" mass="37561">MAGEIKALKPMKGCQRKQIIERGEDVPLPCGLSFKVDGIRAMAYDNLPMGTSGMALRNIQIKKEFLFLGELIHGLDGELIDGNPNDKNVMQQAYTACMNTDAITNFTWWVFDDFSDPDLPFEKRYANYRARVAEVNQHLINHGRRPFLRALEYRNIENMEQYAAMQIEADQLGYEGLYGKSWTGKYKHGRATPKSRDVWKDKPWTDEEGLIIDFVEMMENNNEAFIDELGRTKRSKEAEGLVAKGYLGSFVVVNPKYVDEKGEMIPFRVSAGSMPMAERKMLWENRENYRNKYLTYKFFNFGIVDVPRSALYKCFRDITDMEYF</sequence>
<dbReference type="Gene3D" id="3.30.1490.70">
    <property type="match status" value="1"/>
</dbReference>
<dbReference type="PANTHER" id="PTHR47810">
    <property type="entry name" value="DNA LIGASE"/>
    <property type="match status" value="1"/>
</dbReference>
<dbReference type="PANTHER" id="PTHR47810:SF5">
    <property type="entry name" value="LIGASE, PUTATIVE-RELATED"/>
    <property type="match status" value="1"/>
</dbReference>